<dbReference type="AlphaFoldDB" id="A0A5J9TZL5"/>
<dbReference type="InterPro" id="IPR053197">
    <property type="entry name" value="F-box_SCFL_complex_component"/>
</dbReference>
<proteinExistence type="predicted"/>
<gene>
    <name evidence="2" type="ORF">EJB05_36984</name>
</gene>
<dbReference type="EMBL" id="RWGY01000030">
    <property type="protein sequence ID" value="TVU16829.1"/>
    <property type="molecule type" value="Genomic_DNA"/>
</dbReference>
<keyword evidence="3" id="KW-1185">Reference proteome</keyword>
<dbReference type="InterPro" id="IPR036047">
    <property type="entry name" value="F-box-like_dom_sf"/>
</dbReference>
<dbReference type="Proteomes" id="UP000324897">
    <property type="component" value="Unassembled WGS sequence"/>
</dbReference>
<feature type="domain" description="F-box" evidence="1">
    <location>
        <begin position="45"/>
        <end position="75"/>
    </location>
</feature>
<dbReference type="Gene3D" id="3.80.10.10">
    <property type="entry name" value="Ribonuclease Inhibitor"/>
    <property type="match status" value="1"/>
</dbReference>
<dbReference type="InterPro" id="IPR053781">
    <property type="entry name" value="F-box_AtFBL13-like"/>
</dbReference>
<evidence type="ECO:0000313" key="2">
    <source>
        <dbReference type="EMBL" id="TVU16829.1"/>
    </source>
</evidence>
<protein>
    <recommendedName>
        <fullName evidence="1">F-box domain-containing protein</fullName>
    </recommendedName>
</protein>
<evidence type="ECO:0000259" key="1">
    <source>
        <dbReference type="Pfam" id="PF00646"/>
    </source>
</evidence>
<accession>A0A5J9TZL5</accession>
<evidence type="ECO:0000313" key="3">
    <source>
        <dbReference type="Proteomes" id="UP000324897"/>
    </source>
</evidence>
<organism evidence="2 3">
    <name type="scientific">Eragrostis curvula</name>
    <name type="common">weeping love grass</name>
    <dbReference type="NCBI Taxonomy" id="38414"/>
    <lineage>
        <taxon>Eukaryota</taxon>
        <taxon>Viridiplantae</taxon>
        <taxon>Streptophyta</taxon>
        <taxon>Embryophyta</taxon>
        <taxon>Tracheophyta</taxon>
        <taxon>Spermatophyta</taxon>
        <taxon>Magnoliopsida</taxon>
        <taxon>Liliopsida</taxon>
        <taxon>Poales</taxon>
        <taxon>Poaceae</taxon>
        <taxon>PACMAD clade</taxon>
        <taxon>Chloridoideae</taxon>
        <taxon>Eragrostideae</taxon>
        <taxon>Eragrostidinae</taxon>
        <taxon>Eragrostis</taxon>
    </lineage>
</organism>
<dbReference type="InterPro" id="IPR001810">
    <property type="entry name" value="F-box_dom"/>
</dbReference>
<dbReference type="Pfam" id="PF00646">
    <property type="entry name" value="F-box"/>
    <property type="match status" value="1"/>
</dbReference>
<dbReference type="OrthoDB" id="1098139at2759"/>
<sequence length="454" mass="51390">MGAAASVANGVTRSSGARHLLGEMLPLKKCKHDTGAAAGDSEGIDVLAHILGFLPAEEAVRTCVLARRWRHLWKSATALHVVAADGKFLGTVEKLVEFGDLFLTLREGASFDMCEIMVGYFSVPDGNWHVDEDVLRRLSIWFRHAVMCRVRFLKFHILCNNNDCFISPCHEFEDLPLVSQHLKRLELFGVQLGTSLLDFSSCPALEHLVFKWCDISMPAEKISLEFPRSLKYLTMDSSYFGDLRVHIYAPSLVSLHFDDFRGRTPVLGSMPSLVEAFVQITGPCFDICGLWWGNHCDCEHCESSDNNSVLLKGLSEARDLTLISDPAMFIFRMDMRCCPTFSKLKTLLLNDYWCVLDDFCALSCILEHSPVLEKLTLQLFSQWPPHKVQLKGSINPRLRHASISEHLETVEIKCKVIDERVLKVFQRYKKFWAVVDQPPLPVKNCKGKVSRLEK</sequence>
<dbReference type="Gramene" id="TVU16829">
    <property type="protein sequence ID" value="TVU16829"/>
    <property type="gene ID" value="EJB05_36984"/>
</dbReference>
<dbReference type="PANTHER" id="PTHR34223:SF107">
    <property type="entry name" value="F-BOX DOMAIN-CONTAINING PROTEIN"/>
    <property type="match status" value="1"/>
</dbReference>
<dbReference type="CDD" id="cd22160">
    <property type="entry name" value="F-box_AtFBL13-like"/>
    <property type="match status" value="1"/>
</dbReference>
<comment type="caution">
    <text evidence="2">The sequence shown here is derived from an EMBL/GenBank/DDBJ whole genome shotgun (WGS) entry which is preliminary data.</text>
</comment>
<name>A0A5J9TZL5_9POAL</name>
<dbReference type="SUPFAM" id="SSF52047">
    <property type="entry name" value="RNI-like"/>
    <property type="match status" value="1"/>
</dbReference>
<dbReference type="SUPFAM" id="SSF81383">
    <property type="entry name" value="F-box domain"/>
    <property type="match status" value="1"/>
</dbReference>
<dbReference type="InterPro" id="IPR032675">
    <property type="entry name" value="LRR_dom_sf"/>
</dbReference>
<reference evidence="2 3" key="1">
    <citation type="journal article" date="2019" name="Sci. Rep.">
        <title>A high-quality genome of Eragrostis curvula grass provides insights into Poaceae evolution and supports new strategies to enhance forage quality.</title>
        <authorList>
            <person name="Carballo J."/>
            <person name="Santos B.A.C.M."/>
            <person name="Zappacosta D."/>
            <person name="Garbus I."/>
            <person name="Selva J.P."/>
            <person name="Gallo C.A."/>
            <person name="Diaz A."/>
            <person name="Albertini E."/>
            <person name="Caccamo M."/>
            <person name="Echenique V."/>
        </authorList>
    </citation>
    <scope>NUCLEOTIDE SEQUENCE [LARGE SCALE GENOMIC DNA]</scope>
    <source>
        <strain evidence="3">cv. Victoria</strain>
        <tissue evidence="2">Leaf</tissue>
    </source>
</reference>
<dbReference type="PANTHER" id="PTHR34223">
    <property type="entry name" value="OS11G0201299 PROTEIN"/>
    <property type="match status" value="1"/>
</dbReference>